<dbReference type="Gene3D" id="3.40.50.1360">
    <property type="match status" value="1"/>
</dbReference>
<feature type="domain" description="Sugar-binding" evidence="5">
    <location>
        <begin position="62"/>
        <end position="317"/>
    </location>
</feature>
<dbReference type="Gene3D" id="1.10.10.10">
    <property type="entry name" value="Winged helix-like DNA-binding domain superfamily/Winged helix DNA-binding domain"/>
    <property type="match status" value="1"/>
</dbReference>
<proteinExistence type="inferred from homology"/>
<organism evidence="6 7">
    <name type="scientific">Rubellimicrobium aerolatum</name>
    <dbReference type="NCBI Taxonomy" id="490979"/>
    <lineage>
        <taxon>Bacteria</taxon>
        <taxon>Pseudomonadati</taxon>
        <taxon>Pseudomonadota</taxon>
        <taxon>Alphaproteobacteria</taxon>
        <taxon>Rhodobacterales</taxon>
        <taxon>Roseobacteraceae</taxon>
        <taxon>Rubellimicrobium</taxon>
    </lineage>
</organism>
<dbReference type="RefSeq" id="WP_209842319.1">
    <property type="nucleotide sequence ID" value="NZ_JAGGJP010000015.1"/>
</dbReference>
<sequence length="320" mass="34338">MASGPVLEESEEFLVRLAWMYFVDGLTQSEIAERLGVTRLRVNRGIGLAKGRGLVRVEMASPFAAALDLQARLVERWGLRFARVGLADRRTDDGHQAVAAALAYFLEDGLGRGAWSSIGVSWGSTIENAIRSLRPRHLPGLEVVSMIGGTMSGVSFNTFGVAANLAARLGARHSVLAAPIYFETQGMTEAVLASRPFREQLEKAGRVDLAILVTGDLSPRSYLVRDGLPVDVTLGELAGHGAVGDVLGQFLDREGRVIDHPINRRVVGVPVERLRAMREVVLAAAGAHKVPVIAAQLRAGLVHGLVTDDMTAELLLAEGR</sequence>
<evidence type="ECO:0000256" key="3">
    <source>
        <dbReference type="ARBA" id="ARBA00023125"/>
    </source>
</evidence>
<keyword evidence="4" id="KW-0804">Transcription</keyword>
<dbReference type="InterPro" id="IPR036388">
    <property type="entry name" value="WH-like_DNA-bd_sf"/>
</dbReference>
<evidence type="ECO:0000256" key="1">
    <source>
        <dbReference type="ARBA" id="ARBA00010466"/>
    </source>
</evidence>
<protein>
    <submittedName>
        <fullName evidence="6">Sugar-binding transcriptional regulator</fullName>
    </submittedName>
</protein>
<keyword evidence="3" id="KW-0238">DNA-binding</keyword>
<dbReference type="EMBL" id="JBHSNA010000016">
    <property type="protein sequence ID" value="MFC5567580.1"/>
    <property type="molecule type" value="Genomic_DNA"/>
</dbReference>
<dbReference type="InterPro" id="IPR007324">
    <property type="entry name" value="Sugar-bd_dom_put"/>
</dbReference>
<dbReference type="CDD" id="cd00093">
    <property type="entry name" value="HTH_XRE"/>
    <property type="match status" value="1"/>
</dbReference>
<comment type="similarity">
    <text evidence="1">Belongs to the SorC transcriptional regulatory family.</text>
</comment>
<evidence type="ECO:0000313" key="6">
    <source>
        <dbReference type="EMBL" id="MFC5567580.1"/>
    </source>
</evidence>
<gene>
    <name evidence="6" type="ORF">ACFPOC_14295</name>
</gene>
<keyword evidence="2" id="KW-0805">Transcription regulation</keyword>
<evidence type="ECO:0000256" key="4">
    <source>
        <dbReference type="ARBA" id="ARBA00023163"/>
    </source>
</evidence>
<keyword evidence="7" id="KW-1185">Reference proteome</keyword>
<name>A0ABW0SF48_9RHOB</name>
<dbReference type="InterPro" id="IPR051054">
    <property type="entry name" value="SorC_transcr_regulators"/>
</dbReference>
<dbReference type="PANTHER" id="PTHR34294:SF1">
    <property type="entry name" value="TRANSCRIPTIONAL REGULATOR LSRR"/>
    <property type="match status" value="1"/>
</dbReference>
<dbReference type="InterPro" id="IPR001387">
    <property type="entry name" value="Cro/C1-type_HTH"/>
</dbReference>
<accession>A0ABW0SF48</accession>
<dbReference type="SUPFAM" id="SSF100950">
    <property type="entry name" value="NagB/RpiA/CoA transferase-like"/>
    <property type="match status" value="1"/>
</dbReference>
<dbReference type="Pfam" id="PF04198">
    <property type="entry name" value="Sugar-bind"/>
    <property type="match status" value="1"/>
</dbReference>
<comment type="caution">
    <text evidence="6">The sequence shown here is derived from an EMBL/GenBank/DDBJ whole genome shotgun (WGS) entry which is preliminary data.</text>
</comment>
<dbReference type="PANTHER" id="PTHR34294">
    <property type="entry name" value="TRANSCRIPTIONAL REGULATOR-RELATED"/>
    <property type="match status" value="1"/>
</dbReference>
<dbReference type="Proteomes" id="UP001596056">
    <property type="component" value="Unassembled WGS sequence"/>
</dbReference>
<reference evidence="7" key="1">
    <citation type="journal article" date="2019" name="Int. J. Syst. Evol. Microbiol.">
        <title>The Global Catalogue of Microorganisms (GCM) 10K type strain sequencing project: providing services to taxonomists for standard genome sequencing and annotation.</title>
        <authorList>
            <consortium name="The Broad Institute Genomics Platform"/>
            <consortium name="The Broad Institute Genome Sequencing Center for Infectious Disease"/>
            <person name="Wu L."/>
            <person name="Ma J."/>
        </authorList>
    </citation>
    <scope>NUCLEOTIDE SEQUENCE [LARGE SCALE GENOMIC DNA]</scope>
    <source>
        <strain evidence="7">KACC 11588</strain>
    </source>
</reference>
<evidence type="ECO:0000313" key="7">
    <source>
        <dbReference type="Proteomes" id="UP001596056"/>
    </source>
</evidence>
<dbReference type="InterPro" id="IPR037171">
    <property type="entry name" value="NagB/RpiA_transferase-like"/>
</dbReference>
<evidence type="ECO:0000256" key="2">
    <source>
        <dbReference type="ARBA" id="ARBA00023015"/>
    </source>
</evidence>
<evidence type="ECO:0000259" key="5">
    <source>
        <dbReference type="Pfam" id="PF04198"/>
    </source>
</evidence>